<dbReference type="Pfam" id="PF13891">
    <property type="entry name" value="zf-C3HC3H_KANSL2"/>
    <property type="match status" value="1"/>
</dbReference>
<dbReference type="GO" id="GO:0005739">
    <property type="term" value="C:mitochondrion"/>
    <property type="evidence" value="ECO:0007669"/>
    <property type="project" value="UniProtKB-SubCell"/>
</dbReference>
<feature type="domain" description="KANL2-like probable zinc-finger" evidence="15">
    <location>
        <begin position="115"/>
        <end position="179"/>
    </location>
</feature>
<keyword evidence="17" id="KW-1185">Reference proteome</keyword>
<dbReference type="HOGENOM" id="CLU_083134_1_0_1"/>
<evidence type="ECO:0000256" key="4">
    <source>
        <dbReference type="ARBA" id="ARBA00022499"/>
    </source>
</evidence>
<keyword evidence="6" id="KW-0832">Ubl conjugation</keyword>
<evidence type="ECO:0000256" key="6">
    <source>
        <dbReference type="ARBA" id="ARBA00022843"/>
    </source>
</evidence>
<dbReference type="eggNOG" id="ENOG502RXKY">
    <property type="taxonomic scope" value="Eukaryota"/>
</dbReference>
<organism evidence="16 17">
    <name type="scientific">Leersia perrieri</name>
    <dbReference type="NCBI Taxonomy" id="77586"/>
    <lineage>
        <taxon>Eukaryota</taxon>
        <taxon>Viridiplantae</taxon>
        <taxon>Streptophyta</taxon>
        <taxon>Embryophyta</taxon>
        <taxon>Tracheophyta</taxon>
        <taxon>Spermatophyta</taxon>
        <taxon>Magnoliopsida</taxon>
        <taxon>Liliopsida</taxon>
        <taxon>Poales</taxon>
        <taxon>Poaceae</taxon>
        <taxon>BOP clade</taxon>
        <taxon>Oryzoideae</taxon>
        <taxon>Oryzeae</taxon>
        <taxon>Oryzinae</taxon>
        <taxon>Leersia</taxon>
    </lineage>
</organism>
<protein>
    <recommendedName>
        <fullName evidence="3">KAT8 regulatory NSL complex subunit 2</fullName>
    </recommendedName>
    <alternativeName>
        <fullName evidence="11">NSL complex protein NSL2</fullName>
    </alternativeName>
    <alternativeName>
        <fullName evidence="10">Non-specific lethal 2 homolog</fullName>
    </alternativeName>
</protein>
<keyword evidence="4" id="KW-1017">Isopeptide bond</keyword>
<reference evidence="16" key="3">
    <citation type="submission" date="2015-04" db="UniProtKB">
        <authorList>
            <consortium name="EnsemblPlants"/>
        </authorList>
    </citation>
    <scope>IDENTIFICATION</scope>
</reference>
<dbReference type="GO" id="GO:0005634">
    <property type="term" value="C:nucleus"/>
    <property type="evidence" value="ECO:0007669"/>
    <property type="project" value="UniProtKB-SubCell"/>
</dbReference>
<evidence type="ECO:0000256" key="10">
    <source>
        <dbReference type="ARBA" id="ARBA00032947"/>
    </source>
</evidence>
<keyword evidence="8" id="KW-0496">Mitochondrion</keyword>
<dbReference type="EnsemblPlants" id="LPERR12G05820.1">
    <property type="protein sequence ID" value="LPERR12G05820.1"/>
    <property type="gene ID" value="LPERR12G05820"/>
</dbReference>
<feature type="compositionally biased region" description="Pro residues" evidence="14">
    <location>
        <begin position="11"/>
        <end position="21"/>
    </location>
</feature>
<proteinExistence type="predicted"/>
<dbReference type="PANTHER" id="PTHR13453:SF1">
    <property type="entry name" value="KAT8 REGULATORY NSL COMPLEX SUBUNIT 2"/>
    <property type="match status" value="1"/>
</dbReference>
<dbReference type="InterPro" id="IPR026316">
    <property type="entry name" value="NSL2"/>
</dbReference>
<name>A0A0D9XXY6_9ORYZ</name>
<dbReference type="InterPro" id="IPR025927">
    <property type="entry name" value="Znf_KANL2-like"/>
</dbReference>
<feature type="region of interest" description="Disordered" evidence="14">
    <location>
        <begin position="1"/>
        <end position="29"/>
    </location>
</feature>
<comment type="subcellular location">
    <subcellularLocation>
        <location evidence="2">Mitochondrion</location>
    </subcellularLocation>
    <subcellularLocation>
        <location evidence="1">Nucleus</location>
    </subcellularLocation>
</comment>
<reference evidence="17" key="2">
    <citation type="submission" date="2013-12" db="EMBL/GenBank/DDBJ databases">
        <authorList>
            <person name="Yu Y."/>
            <person name="Lee S."/>
            <person name="de Baynast K."/>
            <person name="Wissotski M."/>
            <person name="Liu L."/>
            <person name="Talag J."/>
            <person name="Goicoechea J."/>
            <person name="Angelova A."/>
            <person name="Jetty R."/>
            <person name="Kudrna D."/>
            <person name="Golser W."/>
            <person name="Rivera L."/>
            <person name="Zhang J."/>
            <person name="Wing R."/>
        </authorList>
    </citation>
    <scope>NUCLEOTIDE SEQUENCE</scope>
</reference>
<evidence type="ECO:0000256" key="11">
    <source>
        <dbReference type="ARBA" id="ARBA00033378"/>
    </source>
</evidence>
<evidence type="ECO:0000256" key="14">
    <source>
        <dbReference type="SAM" id="MobiDB-lite"/>
    </source>
</evidence>
<evidence type="ECO:0000256" key="8">
    <source>
        <dbReference type="ARBA" id="ARBA00023128"/>
    </source>
</evidence>
<dbReference type="GO" id="GO:0044545">
    <property type="term" value="C:NSL complex"/>
    <property type="evidence" value="ECO:0007669"/>
    <property type="project" value="TreeGrafter"/>
</dbReference>
<evidence type="ECO:0000259" key="15">
    <source>
        <dbReference type="Pfam" id="PF13891"/>
    </source>
</evidence>
<keyword evidence="5" id="KW-0597">Phosphoprotein</keyword>
<accession>A0A0D9XXY6</accession>
<reference evidence="16 17" key="1">
    <citation type="submission" date="2012-08" db="EMBL/GenBank/DDBJ databases">
        <title>Oryza genome evolution.</title>
        <authorList>
            <person name="Wing R.A."/>
        </authorList>
    </citation>
    <scope>NUCLEOTIDE SEQUENCE</scope>
</reference>
<keyword evidence="7" id="KW-0156">Chromatin regulator</keyword>
<evidence type="ECO:0000256" key="13">
    <source>
        <dbReference type="ARBA" id="ARBA00093543"/>
    </source>
</evidence>
<evidence type="ECO:0000256" key="9">
    <source>
        <dbReference type="ARBA" id="ARBA00023242"/>
    </source>
</evidence>
<evidence type="ECO:0000256" key="7">
    <source>
        <dbReference type="ARBA" id="ARBA00022853"/>
    </source>
</evidence>
<comment type="subunit">
    <text evidence="13">Component of the NSL complex at least composed of KAT8/MOF, KANSL1, KANSL2, KANSL3, MCRS1, PHF20, OGT1/OGT, WDR5 and HCFC1.</text>
</comment>
<keyword evidence="9" id="KW-0539">Nucleus</keyword>
<evidence type="ECO:0000256" key="5">
    <source>
        <dbReference type="ARBA" id="ARBA00022553"/>
    </source>
</evidence>
<dbReference type="Proteomes" id="UP000032180">
    <property type="component" value="Chromosome 12"/>
</dbReference>
<evidence type="ECO:0000256" key="12">
    <source>
        <dbReference type="ARBA" id="ARBA00093359"/>
    </source>
</evidence>
<comment type="function">
    <text evidence="12">Non-catalytic component of the NSL histone acetyltransferase complex, a multiprotein complex that mediates histone H4 acetylation at 'Lys-5'- and 'Lys-8' (H4K5ac and H4K8ac) at transcription start sites and promotes transcription initiation. Required for NSL complex stability and for transcription of intraciliary transport genes in both ciliated and non-ciliated cells by regulating histone H4 acetylation at 'Lys-5'- and 'Lys-12' (H4K5ac and H4K12ac). This is necessary for cilium assembly in ciliated cells and for organization of the microtubule cytoskeleton in non-ciliated cells. Required within the NSL complex to maintain nuclear architecture stability by promoting KAT8-mediated acetylation of lamin LMNA.</text>
</comment>
<dbReference type="Gramene" id="LPERR12G05820.1">
    <property type="protein sequence ID" value="LPERR12G05820.1"/>
    <property type="gene ID" value="LPERR12G05820"/>
</dbReference>
<dbReference type="GO" id="GO:0006325">
    <property type="term" value="P:chromatin organization"/>
    <property type="evidence" value="ECO:0007669"/>
    <property type="project" value="UniProtKB-KW"/>
</dbReference>
<evidence type="ECO:0000256" key="2">
    <source>
        <dbReference type="ARBA" id="ARBA00004173"/>
    </source>
</evidence>
<dbReference type="PANTHER" id="PTHR13453">
    <property type="entry name" value="KAT8 REGULATORY NSL COMPLEX SUBUNIT 2"/>
    <property type="match status" value="1"/>
</dbReference>
<evidence type="ECO:0000256" key="1">
    <source>
        <dbReference type="ARBA" id="ARBA00004123"/>
    </source>
</evidence>
<evidence type="ECO:0000313" key="17">
    <source>
        <dbReference type="Proteomes" id="UP000032180"/>
    </source>
</evidence>
<sequence>MADGQADEPTSPSPPPPPPPVTLSGAPSDAKLSRAAALSREEVIRRRRRRLLQLCSLYRTQLWALADELPARHAEYWWEHGSSPVSAPNATGNAAAEEANCGPPPAANGSGKRGCSAENCSAKAMPRTAYCFDHILFDSKQLLYKPCAFVTKRSATQNEVKTCGRPVLRGITPLRCSAHDPKSQRLVIEALENVGIDMSLTSKGVPKLSLLICETVRQIQMKRKIQLNGANNR</sequence>
<evidence type="ECO:0000313" key="16">
    <source>
        <dbReference type="EnsemblPlants" id="LPERR12G05820.1"/>
    </source>
</evidence>
<evidence type="ECO:0000256" key="3">
    <source>
        <dbReference type="ARBA" id="ARBA00015508"/>
    </source>
</evidence>
<dbReference type="AlphaFoldDB" id="A0A0D9XXY6"/>